<dbReference type="Proteomes" id="UP001362899">
    <property type="component" value="Unassembled WGS sequence"/>
</dbReference>
<evidence type="ECO:0000256" key="9">
    <source>
        <dbReference type="ARBA" id="ARBA00023128"/>
    </source>
</evidence>
<evidence type="ECO:0000256" key="5">
    <source>
        <dbReference type="ARBA" id="ARBA00019222"/>
    </source>
</evidence>
<sequence length="144" mass="17257">MAHSVYVHPVLVLKSTELSKRSLILLLMLGSKRFIGSKEKERLNNSFWGRYTRRVRSNSLVYFGIPFFAMVFIGHTLMTQFAAVRYEQHDRRHTEVSQQEALQQVKKRKVDLREEFYRLQHMDLDSWEQKRVPRLKGEDSNKWD</sequence>
<comment type="caution">
    <text evidence="12">The sequence shown here is derived from an EMBL/GenBank/DDBJ whole genome shotgun (WGS) entry which is preliminary data.</text>
</comment>
<gene>
    <name evidence="12" type="ORF">DASB73_015830</name>
</gene>
<evidence type="ECO:0000313" key="13">
    <source>
        <dbReference type="Proteomes" id="UP001362899"/>
    </source>
</evidence>
<keyword evidence="10 11" id="KW-0472">Membrane</keyword>
<dbReference type="GO" id="GO:0033617">
    <property type="term" value="P:mitochondrial respiratory chain complex IV assembly"/>
    <property type="evidence" value="ECO:0007669"/>
    <property type="project" value="TreeGrafter"/>
</dbReference>
<comment type="similarity">
    <text evidence="3">Belongs to the COX16 family.</text>
</comment>
<proteinExistence type="inferred from homology"/>
<comment type="subcellular location">
    <subcellularLocation>
        <location evidence="2">Mitochondrion inner membrane</location>
        <topology evidence="2">Single-pass membrane protein</topology>
    </subcellularLocation>
</comment>
<name>A0AAV5RGV9_STABA</name>
<dbReference type="PANTHER" id="PTHR17130">
    <property type="entry name" value="MITOCHONDRIAL OUTER MEMBRANE PROTEIN 25"/>
    <property type="match status" value="1"/>
</dbReference>
<keyword evidence="9" id="KW-0496">Mitochondrion</keyword>
<keyword evidence="7" id="KW-0999">Mitochondrion inner membrane</keyword>
<dbReference type="EMBL" id="BTGC01000003">
    <property type="protein sequence ID" value="GMM50625.1"/>
    <property type="molecule type" value="Genomic_DNA"/>
</dbReference>
<evidence type="ECO:0000256" key="1">
    <source>
        <dbReference type="ARBA" id="ARBA00002490"/>
    </source>
</evidence>
<dbReference type="Pfam" id="PF14138">
    <property type="entry name" value="COX16"/>
    <property type="match status" value="1"/>
</dbReference>
<keyword evidence="13" id="KW-1185">Reference proteome</keyword>
<evidence type="ECO:0000256" key="3">
    <source>
        <dbReference type="ARBA" id="ARBA00008370"/>
    </source>
</evidence>
<comment type="function">
    <text evidence="1">Required for the assembly of the mitochondrial respiratory chain complex IV (CIV), also known as cytochrome c oxidase. May participate in merging the COX1 and COX2 assembly lines.</text>
</comment>
<evidence type="ECO:0000256" key="8">
    <source>
        <dbReference type="ARBA" id="ARBA00022989"/>
    </source>
</evidence>
<evidence type="ECO:0000256" key="10">
    <source>
        <dbReference type="ARBA" id="ARBA00023136"/>
    </source>
</evidence>
<evidence type="ECO:0000256" key="7">
    <source>
        <dbReference type="ARBA" id="ARBA00022792"/>
    </source>
</evidence>
<keyword evidence="8 11" id="KW-1133">Transmembrane helix</keyword>
<organism evidence="12 13">
    <name type="scientific">Starmerella bacillaris</name>
    <name type="common">Yeast</name>
    <name type="synonym">Candida zemplinina</name>
    <dbReference type="NCBI Taxonomy" id="1247836"/>
    <lineage>
        <taxon>Eukaryota</taxon>
        <taxon>Fungi</taxon>
        <taxon>Dikarya</taxon>
        <taxon>Ascomycota</taxon>
        <taxon>Saccharomycotina</taxon>
        <taxon>Dipodascomycetes</taxon>
        <taxon>Dipodascales</taxon>
        <taxon>Trichomonascaceae</taxon>
        <taxon>Starmerella</taxon>
    </lineage>
</organism>
<dbReference type="GO" id="GO:0005743">
    <property type="term" value="C:mitochondrial inner membrane"/>
    <property type="evidence" value="ECO:0007669"/>
    <property type="project" value="UniProtKB-SubCell"/>
</dbReference>
<protein>
    <recommendedName>
        <fullName evidence="4">Cytochrome c oxidase assembly protein COX16, mitochondrial</fullName>
    </recommendedName>
    <alternativeName>
        <fullName evidence="5">Cytochrome c oxidase assembly protein cox16, mitochondrial</fullName>
    </alternativeName>
</protein>
<feature type="transmembrane region" description="Helical" evidence="11">
    <location>
        <begin position="60"/>
        <end position="84"/>
    </location>
</feature>
<reference evidence="12 13" key="1">
    <citation type="journal article" date="2023" name="Elife">
        <title>Identification of key yeast species and microbe-microbe interactions impacting larval growth of Drosophila in the wild.</title>
        <authorList>
            <person name="Mure A."/>
            <person name="Sugiura Y."/>
            <person name="Maeda R."/>
            <person name="Honda K."/>
            <person name="Sakurai N."/>
            <person name="Takahashi Y."/>
            <person name="Watada M."/>
            <person name="Katoh T."/>
            <person name="Gotoh A."/>
            <person name="Gotoh Y."/>
            <person name="Taniguchi I."/>
            <person name="Nakamura K."/>
            <person name="Hayashi T."/>
            <person name="Katayama T."/>
            <person name="Uemura T."/>
            <person name="Hattori Y."/>
        </authorList>
    </citation>
    <scope>NUCLEOTIDE SEQUENCE [LARGE SCALE GENOMIC DNA]</scope>
    <source>
        <strain evidence="12 13">SB-73</strain>
    </source>
</reference>
<evidence type="ECO:0000313" key="12">
    <source>
        <dbReference type="EMBL" id="GMM50625.1"/>
    </source>
</evidence>
<dbReference type="AlphaFoldDB" id="A0AAV5RGV9"/>
<keyword evidence="6 11" id="KW-0812">Transmembrane</keyword>
<evidence type="ECO:0000256" key="2">
    <source>
        <dbReference type="ARBA" id="ARBA00004434"/>
    </source>
</evidence>
<dbReference type="InterPro" id="IPR020164">
    <property type="entry name" value="Cyt_c_Oxase_assmbl_COX16"/>
</dbReference>
<evidence type="ECO:0000256" key="6">
    <source>
        <dbReference type="ARBA" id="ARBA00022692"/>
    </source>
</evidence>
<evidence type="ECO:0000256" key="4">
    <source>
        <dbReference type="ARBA" id="ARBA00015368"/>
    </source>
</evidence>
<evidence type="ECO:0000256" key="11">
    <source>
        <dbReference type="SAM" id="Phobius"/>
    </source>
</evidence>
<dbReference type="PANTHER" id="PTHR17130:SF14">
    <property type="entry name" value="CYTOCHROME C OXIDASE ASSEMBLY PROTEIN COX16 HOMOLOG, MITOCHONDRIAL"/>
    <property type="match status" value="1"/>
</dbReference>
<accession>A0AAV5RGV9</accession>